<dbReference type="RefSeq" id="WP_268057004.1">
    <property type="nucleotide sequence ID" value="NZ_JAPOHA010000002.1"/>
</dbReference>
<dbReference type="Proteomes" id="UP001082703">
    <property type="component" value="Unassembled WGS sequence"/>
</dbReference>
<accession>A0ABT4BQ26</accession>
<evidence type="ECO:0000313" key="2">
    <source>
        <dbReference type="Proteomes" id="UP001082703"/>
    </source>
</evidence>
<dbReference type="EMBL" id="JAPOHA010000002">
    <property type="protein sequence ID" value="MCY1712992.1"/>
    <property type="molecule type" value="Genomic_DNA"/>
</dbReference>
<gene>
    <name evidence="1" type="ORF">OUY18_01810</name>
</gene>
<sequence length="58" mass="6491">MADLKDLLQSDANARAYYESLPQYAREAVNKRAAEISTADALRLFADTFMQDDSYQGA</sequence>
<keyword evidence="2" id="KW-1185">Reference proteome</keyword>
<name>A0ABT4BQ26_9FIRM</name>
<organism evidence="1 2">
    <name type="scientific">Caproiciproducens galactitolivorans</name>
    <dbReference type="NCBI Taxonomy" id="642589"/>
    <lineage>
        <taxon>Bacteria</taxon>
        <taxon>Bacillati</taxon>
        <taxon>Bacillota</taxon>
        <taxon>Clostridia</taxon>
        <taxon>Eubacteriales</taxon>
        <taxon>Acutalibacteraceae</taxon>
        <taxon>Caproiciproducens</taxon>
    </lineage>
</organism>
<proteinExistence type="predicted"/>
<reference evidence="1 2" key="1">
    <citation type="submission" date="2022-11" db="EMBL/GenBank/DDBJ databases">
        <authorList>
            <person name="Caiyu Z."/>
        </authorList>
    </citation>
    <scope>NUCLEOTIDE SEQUENCE [LARGE SCALE GENOMIC DNA]</scope>
    <source>
        <strain evidence="1 2">YR-4</strain>
    </source>
</reference>
<comment type="caution">
    <text evidence="1">The sequence shown here is derived from an EMBL/GenBank/DDBJ whole genome shotgun (WGS) entry which is preliminary data.</text>
</comment>
<evidence type="ECO:0000313" key="1">
    <source>
        <dbReference type="EMBL" id="MCY1712992.1"/>
    </source>
</evidence>
<protein>
    <submittedName>
        <fullName evidence="1">Uncharacterized protein</fullName>
    </submittedName>
</protein>